<dbReference type="OrthoDB" id="2015333at2759"/>
<dbReference type="Pfam" id="PF00621">
    <property type="entry name" value="RhoGEF"/>
    <property type="match status" value="1"/>
</dbReference>
<dbReference type="SMART" id="SM00325">
    <property type="entry name" value="RhoGEF"/>
    <property type="match status" value="1"/>
</dbReference>
<dbReference type="PANTHER" id="PTHR46006:SF5">
    <property type="entry name" value="DH DOMAIN-CONTAINING PROTEIN"/>
    <property type="match status" value="1"/>
</dbReference>
<comment type="subcellular location">
    <subcellularLocation>
        <location evidence="1">Cytoplasm</location>
    </subcellularLocation>
</comment>
<feature type="compositionally biased region" description="Pro residues" evidence="3">
    <location>
        <begin position="52"/>
        <end position="61"/>
    </location>
</feature>
<feature type="domain" description="PH" evidence="4">
    <location>
        <begin position="1147"/>
        <end position="1278"/>
    </location>
</feature>
<evidence type="ECO:0000256" key="1">
    <source>
        <dbReference type="ARBA" id="ARBA00004496"/>
    </source>
</evidence>
<dbReference type="InParanoid" id="A0A2J7PQL3"/>
<evidence type="ECO:0000313" key="7">
    <source>
        <dbReference type="Proteomes" id="UP000235965"/>
    </source>
</evidence>
<evidence type="ECO:0000259" key="5">
    <source>
        <dbReference type="PROSITE" id="PS50010"/>
    </source>
</evidence>
<keyword evidence="7" id="KW-1185">Reference proteome</keyword>
<dbReference type="FunFam" id="1.20.900.10:FF:000038">
    <property type="entry name" value="Myosin-M heavy chain"/>
    <property type="match status" value="1"/>
</dbReference>
<gene>
    <name evidence="6" type="ORF">B7P43_G05037</name>
</gene>
<dbReference type="PROSITE" id="PS50010">
    <property type="entry name" value="DH_2"/>
    <property type="match status" value="1"/>
</dbReference>
<dbReference type="PANTHER" id="PTHR46006">
    <property type="entry name" value="RHO GUANINE NUCLEOTIDE EXCHANGE FACTOR AT 64C, ISOFORM A"/>
    <property type="match status" value="1"/>
</dbReference>
<sequence>MRLRLQTARPDIRQVFSDPGVPATCTSNGTLIETPKRPQRMLSPGRPRPKEPPPPPPPPSSNFPQENTEQALPELPPRQIFPFTKKQIEQMNQQARKFSIKSNSKQKITSSSVPKVNKSLFDSEALESSNILPVSWSPLATSTSQSICETADKAMKKKEHRHSDPGPVVPKLVVHIENSSEGQREERRLQSDIILETTSCNLQGEPKQDTVNSLVKITSKRVDQTDDKVCTIVTVSAPGSPMADVHRLQIKGDYAATDVSPGPRRRTSILINSEDSSRDIKHVGFNNSGNSSVTSLMVQDDISTSPVKKDNSNKVTISVGGVSGGLLSEVKHQNTGNTNLSSSCTVIGTSCSTLNSNMYNNNISSSTLLSSDQVNVIPVTPEKHVERTLLVVDHHDNSERSSNTVLHSRNGDIPLSVNNDNDNRVVNSAITIIESVEENVQNSSSNVILLPRLRGIDPSSTSAVVNDEDIFLNPVEAVKRNLVPHICGKKDLATGDETTNMSSSPTDRLNKLTELQNDAVDTEQETLKEGDYFMADVVSKLMDLNTSEQNPVHSNISAIVSKSSEDTLPTVIEQEEEGDDDVFQACLLTETEERRKCVNSLDKEHCKMADKSLSGDSSGLNTAPISVEAENEGIANKEEDTGITSTSRLSLSLKESDPNVMEKDDQRSEVEIGDKRGSSSEPNNETDDENIYESIKDPIYEEIPDTPPPLPLSPPPSLDDLEELKRGSRSIFEGASKYDILSYLVGAKERGIVPEETYYSGSANGDEVIEIIGVKPIQDEDEGRQSHQRMTSLDLGDLSSRVSHLSNASDSSEDSCNLIISSIGEDASSPNKVRKSSAEIERNDSGVGSETSKSSRSRWQHCGPASSIREDQQHLCEDCDQPVETQVTDSGVMFAPLVCRKCGKKRAERKEIIIEIVETEEKYGRDLHIIMDEFYRPMLVAGLLTPDQLNAIFLNVEELLEHNAALAEKLRDNMEIALEQGDEDLLTVNIGKLFLEASPMLHAFESYCIRQGAASLLLANLEKEKELLRIFLRVSQMENAVLRRMNLNSFLMVPVQRVTKYPLLLARLHKVTPAHHESREILRQSQHKIELHLEHMNSEAKDISTTRLWRRISIMNGRRSSSETDMLNIKLRKMALDILEWNHDEVRFAMEGKLLYTNPADSNWKKGRTIKLNPINALLVTNGKPTEDYRPDPTDDVLMFPRRTGVREATLLLLKEKCGRYTQLREPLYLDKCIVCSEVDWEDYFEVQELISKDTFIFKAEDGERTKLWYRQLQYHAQGMGAWRRRRNALANIMINGMQTRN</sequence>
<evidence type="ECO:0000256" key="2">
    <source>
        <dbReference type="ARBA" id="ARBA00022490"/>
    </source>
</evidence>
<dbReference type="GO" id="GO:0005085">
    <property type="term" value="F:guanyl-nucleotide exchange factor activity"/>
    <property type="evidence" value="ECO:0007669"/>
    <property type="project" value="InterPro"/>
</dbReference>
<dbReference type="Proteomes" id="UP000235965">
    <property type="component" value="Unassembled WGS sequence"/>
</dbReference>
<evidence type="ECO:0008006" key="8">
    <source>
        <dbReference type="Google" id="ProtNLM"/>
    </source>
</evidence>
<feature type="compositionally biased region" description="Basic and acidic residues" evidence="3">
    <location>
        <begin position="654"/>
        <end position="678"/>
    </location>
</feature>
<dbReference type="SUPFAM" id="SSF48065">
    <property type="entry name" value="DBL homology domain (DH-domain)"/>
    <property type="match status" value="1"/>
</dbReference>
<feature type="region of interest" description="Disordered" evidence="3">
    <location>
        <begin position="1"/>
        <end position="77"/>
    </location>
</feature>
<feature type="region of interest" description="Disordered" evidence="3">
    <location>
        <begin position="826"/>
        <end position="866"/>
    </location>
</feature>
<accession>A0A2J7PQL3</accession>
<evidence type="ECO:0000259" key="4">
    <source>
        <dbReference type="PROSITE" id="PS50003"/>
    </source>
</evidence>
<feature type="region of interest" description="Disordered" evidence="3">
    <location>
        <begin position="629"/>
        <end position="720"/>
    </location>
</feature>
<dbReference type="STRING" id="105785.A0A2J7PQL3"/>
<dbReference type="InterPro" id="IPR000219">
    <property type="entry name" value="DH_dom"/>
</dbReference>
<dbReference type="CDD" id="cd00160">
    <property type="entry name" value="RhoGEF"/>
    <property type="match status" value="1"/>
</dbReference>
<dbReference type="GO" id="GO:0031097">
    <property type="term" value="C:medial cortex"/>
    <property type="evidence" value="ECO:0007669"/>
    <property type="project" value="UniProtKB-ARBA"/>
</dbReference>
<dbReference type="EMBL" id="NEVH01022635">
    <property type="protein sequence ID" value="PNF18625.1"/>
    <property type="molecule type" value="Genomic_DNA"/>
</dbReference>
<evidence type="ECO:0000256" key="3">
    <source>
        <dbReference type="SAM" id="MobiDB-lite"/>
    </source>
</evidence>
<dbReference type="InterPro" id="IPR001849">
    <property type="entry name" value="PH_domain"/>
</dbReference>
<dbReference type="Gene3D" id="1.20.900.10">
    <property type="entry name" value="Dbl homology (DH) domain"/>
    <property type="match status" value="1"/>
</dbReference>
<dbReference type="PROSITE" id="PS50003">
    <property type="entry name" value="PH_DOMAIN"/>
    <property type="match status" value="1"/>
</dbReference>
<proteinExistence type="predicted"/>
<dbReference type="InterPro" id="IPR051480">
    <property type="entry name" value="Endocytic_GEF_Adapter"/>
</dbReference>
<protein>
    <recommendedName>
        <fullName evidence="8">DH domain-containing protein</fullName>
    </recommendedName>
</protein>
<reference evidence="6 7" key="1">
    <citation type="submission" date="2017-12" db="EMBL/GenBank/DDBJ databases">
        <title>Hemimetabolous genomes reveal molecular basis of termite eusociality.</title>
        <authorList>
            <person name="Harrison M.C."/>
            <person name="Jongepier E."/>
            <person name="Robertson H.M."/>
            <person name="Arning N."/>
            <person name="Bitard-Feildel T."/>
            <person name="Chao H."/>
            <person name="Childers C.P."/>
            <person name="Dinh H."/>
            <person name="Doddapaneni H."/>
            <person name="Dugan S."/>
            <person name="Gowin J."/>
            <person name="Greiner C."/>
            <person name="Han Y."/>
            <person name="Hu H."/>
            <person name="Hughes D.S.T."/>
            <person name="Huylmans A.-K."/>
            <person name="Kemena C."/>
            <person name="Kremer L.P.M."/>
            <person name="Lee S.L."/>
            <person name="Lopez-Ezquerra A."/>
            <person name="Mallet L."/>
            <person name="Monroy-Kuhn J.M."/>
            <person name="Moser A."/>
            <person name="Murali S.C."/>
            <person name="Muzny D.M."/>
            <person name="Otani S."/>
            <person name="Piulachs M.-D."/>
            <person name="Poelchau M."/>
            <person name="Qu J."/>
            <person name="Schaub F."/>
            <person name="Wada-Katsumata A."/>
            <person name="Worley K.C."/>
            <person name="Xie Q."/>
            <person name="Ylla G."/>
            <person name="Poulsen M."/>
            <person name="Gibbs R.A."/>
            <person name="Schal C."/>
            <person name="Richards S."/>
            <person name="Belles X."/>
            <person name="Korb J."/>
            <person name="Bornberg-Bauer E."/>
        </authorList>
    </citation>
    <scope>NUCLEOTIDE SEQUENCE [LARGE SCALE GENOMIC DNA]</scope>
    <source>
        <tissue evidence="6">Whole body</tissue>
    </source>
</reference>
<dbReference type="InterPro" id="IPR035899">
    <property type="entry name" value="DBL_dom_sf"/>
</dbReference>
<feature type="compositionally biased region" description="Pro residues" evidence="3">
    <location>
        <begin position="705"/>
        <end position="717"/>
    </location>
</feature>
<organism evidence="6 7">
    <name type="scientific">Cryptotermes secundus</name>
    <dbReference type="NCBI Taxonomy" id="105785"/>
    <lineage>
        <taxon>Eukaryota</taxon>
        <taxon>Metazoa</taxon>
        <taxon>Ecdysozoa</taxon>
        <taxon>Arthropoda</taxon>
        <taxon>Hexapoda</taxon>
        <taxon>Insecta</taxon>
        <taxon>Pterygota</taxon>
        <taxon>Neoptera</taxon>
        <taxon>Polyneoptera</taxon>
        <taxon>Dictyoptera</taxon>
        <taxon>Blattodea</taxon>
        <taxon>Blattoidea</taxon>
        <taxon>Termitoidae</taxon>
        <taxon>Kalotermitidae</taxon>
        <taxon>Cryptotermitinae</taxon>
        <taxon>Cryptotermes</taxon>
    </lineage>
</organism>
<dbReference type="GO" id="GO:0035025">
    <property type="term" value="P:positive regulation of Rho protein signal transduction"/>
    <property type="evidence" value="ECO:0007669"/>
    <property type="project" value="TreeGrafter"/>
</dbReference>
<evidence type="ECO:0000313" key="6">
    <source>
        <dbReference type="EMBL" id="PNF18625.1"/>
    </source>
</evidence>
<comment type="caution">
    <text evidence="6">The sequence shown here is derived from an EMBL/GenBank/DDBJ whole genome shotgun (WGS) entry which is preliminary data.</text>
</comment>
<name>A0A2J7PQL3_9NEOP</name>
<keyword evidence="2" id="KW-0963">Cytoplasm</keyword>
<feature type="domain" description="DH" evidence="5">
    <location>
        <begin position="908"/>
        <end position="1099"/>
    </location>
</feature>